<feature type="region of interest" description="Disordered" evidence="1">
    <location>
        <begin position="1"/>
        <end position="52"/>
    </location>
</feature>
<dbReference type="EMBL" id="WNKU01000007">
    <property type="protein sequence ID" value="MTV48872.1"/>
    <property type="molecule type" value="Genomic_DNA"/>
</dbReference>
<evidence type="ECO:0000256" key="1">
    <source>
        <dbReference type="SAM" id="MobiDB-lite"/>
    </source>
</evidence>
<dbReference type="Proteomes" id="UP000430670">
    <property type="component" value="Unassembled WGS sequence"/>
</dbReference>
<comment type="caution">
    <text evidence="2">The sequence shown here is derived from an EMBL/GenBank/DDBJ whole genome shotgun (WGS) entry which is preliminary data.</text>
</comment>
<proteinExistence type="predicted"/>
<gene>
    <name evidence="2" type="ORF">GJ688_07740</name>
</gene>
<accession>A0A6I3SJF1</accession>
<keyword evidence="3" id="KW-1185">Reference proteome</keyword>
<sequence length="52" mass="5894">MEGLRIIPVLPAAFPDNRDDKEKKREATGSRGKGKPFSQVLKSVIRKDRKDN</sequence>
<organism evidence="2 3">
    <name type="scientific">Heliobacterium mobile</name>
    <name type="common">Heliobacillus mobilis</name>
    <dbReference type="NCBI Taxonomy" id="28064"/>
    <lineage>
        <taxon>Bacteria</taxon>
        <taxon>Bacillati</taxon>
        <taxon>Bacillota</taxon>
        <taxon>Clostridia</taxon>
        <taxon>Eubacteriales</taxon>
        <taxon>Heliobacteriaceae</taxon>
        <taxon>Heliobacterium</taxon>
    </lineage>
</organism>
<feature type="compositionally biased region" description="Basic and acidic residues" evidence="1">
    <location>
        <begin position="16"/>
        <end position="28"/>
    </location>
</feature>
<evidence type="ECO:0000313" key="3">
    <source>
        <dbReference type="Proteomes" id="UP000430670"/>
    </source>
</evidence>
<evidence type="ECO:0000313" key="2">
    <source>
        <dbReference type="EMBL" id="MTV48872.1"/>
    </source>
</evidence>
<protein>
    <submittedName>
        <fullName evidence="2">Uncharacterized protein</fullName>
    </submittedName>
</protein>
<name>A0A6I3SJF1_HELMO</name>
<dbReference type="AlphaFoldDB" id="A0A6I3SJF1"/>
<dbReference type="RefSeq" id="WP_155475979.1">
    <property type="nucleotide sequence ID" value="NZ_WNKU01000007.1"/>
</dbReference>
<reference evidence="2 3" key="1">
    <citation type="submission" date="2019-11" db="EMBL/GenBank/DDBJ databases">
        <title>Whole-genome sequence of a the green, strictly anaerobic photosynthetic bacterium Heliobacillus mobilis DSM 6151.</title>
        <authorList>
            <person name="Kyndt J.A."/>
            <person name="Meyer T.E."/>
        </authorList>
    </citation>
    <scope>NUCLEOTIDE SEQUENCE [LARGE SCALE GENOMIC DNA]</scope>
    <source>
        <strain evidence="2 3">DSM 6151</strain>
    </source>
</reference>